<reference evidence="9" key="1">
    <citation type="submission" date="2023-05" db="EMBL/GenBank/DDBJ databases">
        <title>Nepenthes gracilis genome sequencing.</title>
        <authorList>
            <person name="Fukushima K."/>
        </authorList>
    </citation>
    <scope>NUCLEOTIDE SEQUENCE</scope>
    <source>
        <strain evidence="9">SING2019-196</strain>
    </source>
</reference>
<evidence type="ECO:0000256" key="3">
    <source>
        <dbReference type="ARBA" id="ARBA00023015"/>
    </source>
</evidence>
<evidence type="ECO:0000256" key="1">
    <source>
        <dbReference type="ARBA" id="ARBA00004123"/>
    </source>
</evidence>
<dbReference type="Pfam" id="PF00847">
    <property type="entry name" value="AP2"/>
    <property type="match status" value="1"/>
</dbReference>
<comment type="caution">
    <text evidence="9">The sequence shown here is derived from an EMBL/GenBank/DDBJ whole genome shotgun (WGS) entry which is preliminary data.</text>
</comment>
<dbReference type="GO" id="GO:0005634">
    <property type="term" value="C:nucleus"/>
    <property type="evidence" value="ECO:0007669"/>
    <property type="project" value="UniProtKB-SubCell"/>
</dbReference>
<sequence>MNSSPANTQKKPATEAPKTPPQQQPTDMKFLGVRRRPWGRYAAEIRNPSTKERHWLGTFDTAEEAALAYDRAARTMRGSRARTNFVYPDMPPGSSVTSILSPDESHPAVLAPPSPLSDHLRNGHPIPPFQQQLFFSHDAAPAADHFPAGEVVWPATSSISAFQQDVDSCNSTFFNYEYNAGGNSELPPLPDQVPGSYYEVGQGPWTDPAIQLGSGSMAIGLHDQVGGSGSSGLEANGYVHCPPFTSMPPVSNSRTDVASFDPFNFGPSYFF</sequence>
<proteinExistence type="predicted"/>
<dbReference type="SMART" id="SM00380">
    <property type="entry name" value="AP2"/>
    <property type="match status" value="1"/>
</dbReference>
<dbReference type="SUPFAM" id="SSF54171">
    <property type="entry name" value="DNA-binding domain"/>
    <property type="match status" value="1"/>
</dbReference>
<organism evidence="9 10">
    <name type="scientific">Nepenthes gracilis</name>
    <name type="common">Slender pitcher plant</name>
    <dbReference type="NCBI Taxonomy" id="150966"/>
    <lineage>
        <taxon>Eukaryota</taxon>
        <taxon>Viridiplantae</taxon>
        <taxon>Streptophyta</taxon>
        <taxon>Embryophyta</taxon>
        <taxon>Tracheophyta</taxon>
        <taxon>Spermatophyta</taxon>
        <taxon>Magnoliopsida</taxon>
        <taxon>eudicotyledons</taxon>
        <taxon>Gunneridae</taxon>
        <taxon>Pentapetalae</taxon>
        <taxon>Caryophyllales</taxon>
        <taxon>Nepenthaceae</taxon>
        <taxon>Nepenthes</taxon>
    </lineage>
</organism>
<dbReference type="GO" id="GO:0009873">
    <property type="term" value="P:ethylene-activated signaling pathway"/>
    <property type="evidence" value="ECO:0007669"/>
    <property type="project" value="UniProtKB-KW"/>
</dbReference>
<accession>A0AAD3XJR1</accession>
<evidence type="ECO:0000259" key="8">
    <source>
        <dbReference type="PROSITE" id="PS51032"/>
    </source>
</evidence>
<dbReference type="PANTHER" id="PTHR31677">
    <property type="entry name" value="AP2 DOMAIN CLASS TRANSCRIPTION FACTOR"/>
    <property type="match status" value="1"/>
</dbReference>
<dbReference type="InterPro" id="IPR001471">
    <property type="entry name" value="AP2/ERF_dom"/>
</dbReference>
<dbReference type="PRINTS" id="PR00367">
    <property type="entry name" value="ETHRSPELEMNT"/>
</dbReference>
<feature type="domain" description="AP2/ERF" evidence="8">
    <location>
        <begin position="29"/>
        <end position="86"/>
    </location>
</feature>
<evidence type="ECO:0000256" key="7">
    <source>
        <dbReference type="SAM" id="MobiDB-lite"/>
    </source>
</evidence>
<dbReference type="GO" id="GO:0003677">
    <property type="term" value="F:DNA binding"/>
    <property type="evidence" value="ECO:0007669"/>
    <property type="project" value="UniProtKB-KW"/>
</dbReference>
<keyword evidence="2" id="KW-0936">Ethylene signaling pathway</keyword>
<evidence type="ECO:0000313" key="9">
    <source>
        <dbReference type="EMBL" id="GMH06901.1"/>
    </source>
</evidence>
<comment type="subcellular location">
    <subcellularLocation>
        <location evidence="1">Nucleus</location>
    </subcellularLocation>
</comment>
<protein>
    <recommendedName>
        <fullName evidence="8">AP2/ERF domain-containing protein</fullName>
    </recommendedName>
</protein>
<keyword evidence="3" id="KW-0805">Transcription regulation</keyword>
<dbReference type="Proteomes" id="UP001279734">
    <property type="component" value="Unassembled WGS sequence"/>
</dbReference>
<evidence type="ECO:0000256" key="4">
    <source>
        <dbReference type="ARBA" id="ARBA00023125"/>
    </source>
</evidence>
<dbReference type="FunFam" id="3.30.730.10:FF:000001">
    <property type="entry name" value="Ethylene-responsive transcription factor 2"/>
    <property type="match status" value="1"/>
</dbReference>
<dbReference type="Gene3D" id="3.30.730.10">
    <property type="entry name" value="AP2/ERF domain"/>
    <property type="match status" value="1"/>
</dbReference>
<evidence type="ECO:0000313" key="10">
    <source>
        <dbReference type="Proteomes" id="UP001279734"/>
    </source>
</evidence>
<dbReference type="CDD" id="cd00018">
    <property type="entry name" value="AP2"/>
    <property type="match status" value="1"/>
</dbReference>
<keyword evidence="4" id="KW-0238">DNA-binding</keyword>
<feature type="compositionally biased region" description="Low complexity" evidence="7">
    <location>
        <begin position="8"/>
        <end position="17"/>
    </location>
</feature>
<evidence type="ECO:0000256" key="6">
    <source>
        <dbReference type="ARBA" id="ARBA00023242"/>
    </source>
</evidence>
<dbReference type="GO" id="GO:0003700">
    <property type="term" value="F:DNA-binding transcription factor activity"/>
    <property type="evidence" value="ECO:0007669"/>
    <property type="project" value="InterPro"/>
</dbReference>
<feature type="region of interest" description="Disordered" evidence="7">
    <location>
        <begin position="1"/>
        <end position="33"/>
    </location>
</feature>
<dbReference type="EMBL" id="BSYO01000006">
    <property type="protein sequence ID" value="GMH06901.1"/>
    <property type="molecule type" value="Genomic_DNA"/>
</dbReference>
<keyword evidence="5" id="KW-0804">Transcription</keyword>
<dbReference type="PROSITE" id="PS51032">
    <property type="entry name" value="AP2_ERF"/>
    <property type="match status" value="1"/>
</dbReference>
<gene>
    <name evidence="9" type="ORF">Nepgr_008741</name>
</gene>
<dbReference type="PANTHER" id="PTHR31677:SF118">
    <property type="entry name" value="OS04G0399800 PROTEIN"/>
    <property type="match status" value="1"/>
</dbReference>
<keyword evidence="10" id="KW-1185">Reference proteome</keyword>
<evidence type="ECO:0000256" key="5">
    <source>
        <dbReference type="ARBA" id="ARBA00023163"/>
    </source>
</evidence>
<dbReference type="InterPro" id="IPR016177">
    <property type="entry name" value="DNA-bd_dom_sf"/>
</dbReference>
<keyword evidence="6" id="KW-0539">Nucleus</keyword>
<evidence type="ECO:0000256" key="2">
    <source>
        <dbReference type="ARBA" id="ARBA00022745"/>
    </source>
</evidence>
<name>A0AAD3XJR1_NEPGR</name>
<dbReference type="AlphaFoldDB" id="A0AAD3XJR1"/>
<dbReference type="InterPro" id="IPR036955">
    <property type="entry name" value="AP2/ERF_dom_sf"/>
</dbReference>